<dbReference type="Pfam" id="PF06738">
    <property type="entry name" value="ThrE"/>
    <property type="match status" value="1"/>
</dbReference>
<evidence type="ECO:0000256" key="1">
    <source>
        <dbReference type="ARBA" id="ARBA00004651"/>
    </source>
</evidence>
<dbReference type="Proteomes" id="UP001204579">
    <property type="component" value="Unassembled WGS sequence"/>
</dbReference>
<evidence type="ECO:0000313" key="10">
    <source>
        <dbReference type="EMBL" id="MCR8874503.1"/>
    </source>
</evidence>
<feature type="transmembrane region" description="Helical" evidence="7">
    <location>
        <begin position="284"/>
        <end position="301"/>
    </location>
</feature>
<dbReference type="PANTHER" id="PTHR34390">
    <property type="entry name" value="UPF0442 PROTEIN YJJB-RELATED"/>
    <property type="match status" value="1"/>
</dbReference>
<evidence type="ECO:0000256" key="2">
    <source>
        <dbReference type="ARBA" id="ARBA00022475"/>
    </source>
</evidence>
<dbReference type="EMBL" id="JANRHJ010000011">
    <property type="protein sequence ID" value="MCR8874503.1"/>
    <property type="molecule type" value="Genomic_DNA"/>
</dbReference>
<sequence length="461" mass="51238">MISKEHLETTAKVHDQQLHRRVDLLLRTGKVLVESMADSNRIVRNMKRTAAYLGIPEDKLHINVSFTMLMVNVSDGDYSFTKFQRIDTHGVNMNAITDISKLSWRAIENDYSLDQYEEELEKIRSKKRNYTPWQVAIGAGFACGGFCIQFGCDWMAFLYASIAAILGMRLRGLCNESGLNHYMGIAIAAFVSTMIAWASTLLPDTWTSTPWHPLLACALFIVPGVPLINFVDDMLDNYIQVGIVRAMNTLLMVTAMAFGIAFAVKLCNIADFFPTISMVPHHNYFEYAIAAAISAMGFSMIFNIQPRLLWVVAIGGIIAVCTRNFVNLGPSTDNIGLDMGLVIGSFAGATLVSLIAIKAVHWFHVPNHVLTIPSVIPMIPGVLMYRMLFGLININVKGVDEITPLMKAIESGINSGLVIMVIAIGVAIPNIFGRRYIARSKNKRLAEILKERKARGKFIEW</sequence>
<comment type="caution">
    <text evidence="10">The sequence shown here is derived from an EMBL/GenBank/DDBJ whole genome shotgun (WGS) entry which is preliminary data.</text>
</comment>
<feature type="transmembrane region" description="Helical" evidence="7">
    <location>
        <begin position="308"/>
        <end position="326"/>
    </location>
</feature>
<keyword evidence="5 7" id="KW-0472">Membrane</keyword>
<reference evidence="10 11" key="1">
    <citation type="submission" date="2022-08" db="EMBL/GenBank/DDBJ databases">
        <authorList>
            <person name="Zeman M."/>
            <person name="Kubasova T."/>
        </authorList>
    </citation>
    <scope>NUCLEOTIDE SEQUENCE [LARGE SCALE GENOMIC DNA]</scope>
    <source>
        <strain evidence="10 11">ET62</strain>
    </source>
</reference>
<keyword evidence="11" id="KW-1185">Reference proteome</keyword>
<dbReference type="GeneID" id="82442511"/>
<name>A0AAW5N1L0_9BACT</name>
<accession>A0AAW5N1L0</accession>
<dbReference type="GO" id="GO:0015744">
    <property type="term" value="P:succinate transport"/>
    <property type="evidence" value="ECO:0007669"/>
    <property type="project" value="TreeGrafter"/>
</dbReference>
<dbReference type="AlphaFoldDB" id="A0AAW5N1L0"/>
<protein>
    <submittedName>
        <fullName evidence="10">Threonine/serine exporter family protein</fullName>
    </submittedName>
</protein>
<keyword evidence="3 7" id="KW-0812">Transmembrane</keyword>
<dbReference type="InterPro" id="IPR010619">
    <property type="entry name" value="ThrE-like_N"/>
</dbReference>
<dbReference type="GO" id="GO:0005886">
    <property type="term" value="C:plasma membrane"/>
    <property type="evidence" value="ECO:0007669"/>
    <property type="project" value="UniProtKB-SubCell"/>
</dbReference>
<keyword evidence="2" id="KW-1003">Cell membrane</keyword>
<feature type="transmembrane region" description="Helical" evidence="7">
    <location>
        <begin position="412"/>
        <end position="433"/>
    </location>
</feature>
<evidence type="ECO:0000259" key="8">
    <source>
        <dbReference type="Pfam" id="PF06738"/>
    </source>
</evidence>
<feature type="transmembrane region" description="Helical" evidence="7">
    <location>
        <begin position="182"/>
        <end position="199"/>
    </location>
</feature>
<proteinExistence type="inferred from homology"/>
<dbReference type="RefSeq" id="WP_018709994.1">
    <property type="nucleotide sequence ID" value="NZ_CALULB010000008.1"/>
</dbReference>
<feature type="domain" description="Threonine/Serine exporter ThrE" evidence="9">
    <location>
        <begin position="288"/>
        <end position="431"/>
    </location>
</feature>
<evidence type="ECO:0000256" key="3">
    <source>
        <dbReference type="ARBA" id="ARBA00022692"/>
    </source>
</evidence>
<dbReference type="GO" id="GO:0022857">
    <property type="term" value="F:transmembrane transporter activity"/>
    <property type="evidence" value="ECO:0007669"/>
    <property type="project" value="InterPro"/>
</dbReference>
<gene>
    <name evidence="10" type="ORF">NW209_10825</name>
</gene>
<evidence type="ECO:0000256" key="6">
    <source>
        <dbReference type="ARBA" id="ARBA00034125"/>
    </source>
</evidence>
<feature type="transmembrane region" description="Helical" evidence="7">
    <location>
        <begin position="369"/>
        <end position="392"/>
    </location>
</feature>
<feature type="transmembrane region" description="Helical" evidence="7">
    <location>
        <begin position="243"/>
        <end position="264"/>
    </location>
</feature>
<evidence type="ECO:0000256" key="7">
    <source>
        <dbReference type="SAM" id="Phobius"/>
    </source>
</evidence>
<comment type="subcellular location">
    <subcellularLocation>
        <location evidence="1">Cell membrane</location>
        <topology evidence="1">Multi-pass membrane protein</topology>
    </subcellularLocation>
</comment>
<feature type="transmembrane region" description="Helical" evidence="7">
    <location>
        <begin position="130"/>
        <end position="148"/>
    </location>
</feature>
<evidence type="ECO:0000313" key="11">
    <source>
        <dbReference type="Proteomes" id="UP001204579"/>
    </source>
</evidence>
<feature type="transmembrane region" description="Helical" evidence="7">
    <location>
        <begin position="211"/>
        <end position="231"/>
    </location>
</feature>
<comment type="similarity">
    <text evidence="6">Belongs to the ThrE exporter (TC 2.A.79) family.</text>
</comment>
<keyword evidence="4 7" id="KW-1133">Transmembrane helix</keyword>
<dbReference type="Pfam" id="PF12821">
    <property type="entry name" value="ThrE_2"/>
    <property type="match status" value="1"/>
</dbReference>
<evidence type="ECO:0000256" key="5">
    <source>
        <dbReference type="ARBA" id="ARBA00023136"/>
    </source>
</evidence>
<evidence type="ECO:0000259" key="9">
    <source>
        <dbReference type="Pfam" id="PF12821"/>
    </source>
</evidence>
<organism evidence="10 11">
    <name type="scientific">Phocaeicola barnesiae</name>
    <dbReference type="NCBI Taxonomy" id="376804"/>
    <lineage>
        <taxon>Bacteria</taxon>
        <taxon>Pseudomonadati</taxon>
        <taxon>Bacteroidota</taxon>
        <taxon>Bacteroidia</taxon>
        <taxon>Bacteroidales</taxon>
        <taxon>Bacteroidaceae</taxon>
        <taxon>Phocaeicola</taxon>
    </lineage>
</organism>
<dbReference type="InterPro" id="IPR050539">
    <property type="entry name" value="ThrE_Dicarb/AminoAcid_Exp"/>
</dbReference>
<dbReference type="InterPro" id="IPR024528">
    <property type="entry name" value="ThrE_2"/>
</dbReference>
<dbReference type="PANTHER" id="PTHR34390:SF2">
    <property type="entry name" value="SUCCINATE TRANSPORTER SUBUNIT YJJP-RELATED"/>
    <property type="match status" value="1"/>
</dbReference>
<evidence type="ECO:0000256" key="4">
    <source>
        <dbReference type="ARBA" id="ARBA00022989"/>
    </source>
</evidence>
<feature type="domain" description="Threonine/serine exporter-like N-terminal" evidence="8">
    <location>
        <begin position="23"/>
        <end position="266"/>
    </location>
</feature>
<feature type="transmembrane region" description="Helical" evidence="7">
    <location>
        <begin position="338"/>
        <end position="357"/>
    </location>
</feature>